<comment type="caution">
    <text evidence="8">The sequence shown here is derived from an EMBL/GenBank/DDBJ whole genome shotgun (WGS) entry which is preliminary data.</text>
</comment>
<comment type="similarity">
    <text evidence="2">Belongs to the chromate ion transporter (CHR) (TC 2.A.51) family.</text>
</comment>
<evidence type="ECO:0000256" key="2">
    <source>
        <dbReference type="ARBA" id="ARBA00005262"/>
    </source>
</evidence>
<keyword evidence="4 7" id="KW-0812">Transmembrane</keyword>
<dbReference type="GO" id="GO:0005886">
    <property type="term" value="C:plasma membrane"/>
    <property type="evidence" value="ECO:0007669"/>
    <property type="project" value="UniProtKB-SubCell"/>
</dbReference>
<dbReference type="PANTHER" id="PTHR33567:SF3">
    <property type="entry name" value="CHROMATE ION TRANSPORTER (EUROFUNG)"/>
    <property type="match status" value="1"/>
</dbReference>
<dbReference type="InterPro" id="IPR003370">
    <property type="entry name" value="Chromate_transpt"/>
</dbReference>
<feature type="transmembrane region" description="Helical" evidence="7">
    <location>
        <begin position="312"/>
        <end position="333"/>
    </location>
</feature>
<feature type="transmembrane region" description="Helical" evidence="7">
    <location>
        <begin position="218"/>
        <end position="237"/>
    </location>
</feature>
<accession>A0A537LJU3</accession>
<dbReference type="Proteomes" id="UP000318661">
    <property type="component" value="Unassembled WGS sequence"/>
</dbReference>
<dbReference type="PANTHER" id="PTHR33567">
    <property type="entry name" value="CHROMATE ION TRANSPORTER (EUROFUNG)"/>
    <property type="match status" value="1"/>
</dbReference>
<feature type="transmembrane region" description="Helical" evidence="7">
    <location>
        <begin position="365"/>
        <end position="382"/>
    </location>
</feature>
<feature type="transmembrane region" description="Helical" evidence="7">
    <location>
        <begin position="15"/>
        <end position="36"/>
    </location>
</feature>
<evidence type="ECO:0000313" key="8">
    <source>
        <dbReference type="EMBL" id="TMJ08271.1"/>
    </source>
</evidence>
<keyword evidence="6 7" id="KW-0472">Membrane</keyword>
<evidence type="ECO:0000256" key="7">
    <source>
        <dbReference type="SAM" id="Phobius"/>
    </source>
</evidence>
<feature type="transmembrane region" description="Helical" evidence="7">
    <location>
        <begin position="119"/>
        <end position="138"/>
    </location>
</feature>
<reference evidence="8 9" key="1">
    <citation type="journal article" date="2019" name="Nat. Microbiol.">
        <title>Mediterranean grassland soil C-N compound turnover is dependent on rainfall and depth, and is mediated by genomically divergent microorganisms.</title>
        <authorList>
            <person name="Diamond S."/>
            <person name="Andeer P.F."/>
            <person name="Li Z."/>
            <person name="Crits-Christoph A."/>
            <person name="Burstein D."/>
            <person name="Anantharaman K."/>
            <person name="Lane K.R."/>
            <person name="Thomas B.C."/>
            <person name="Pan C."/>
            <person name="Northen T.R."/>
            <person name="Banfield J.F."/>
        </authorList>
    </citation>
    <scope>NUCLEOTIDE SEQUENCE [LARGE SCALE GENOMIC DNA]</scope>
    <source>
        <strain evidence="8">NP_2</strain>
    </source>
</reference>
<organism evidence="8 9">
    <name type="scientific">Candidatus Segetimicrobium genomatis</name>
    <dbReference type="NCBI Taxonomy" id="2569760"/>
    <lineage>
        <taxon>Bacteria</taxon>
        <taxon>Bacillati</taxon>
        <taxon>Candidatus Sysuimicrobiota</taxon>
        <taxon>Candidatus Sysuimicrobiia</taxon>
        <taxon>Candidatus Sysuimicrobiales</taxon>
        <taxon>Candidatus Segetimicrobiaceae</taxon>
        <taxon>Candidatus Segetimicrobium</taxon>
    </lineage>
</organism>
<dbReference type="EMBL" id="VBAJ01000113">
    <property type="protein sequence ID" value="TMJ08271.1"/>
    <property type="molecule type" value="Genomic_DNA"/>
</dbReference>
<dbReference type="Pfam" id="PF02417">
    <property type="entry name" value="Chromate_transp"/>
    <property type="match status" value="2"/>
</dbReference>
<dbReference type="InterPro" id="IPR014047">
    <property type="entry name" value="Chr_Tranpt_l_chain"/>
</dbReference>
<comment type="subcellular location">
    <subcellularLocation>
        <location evidence="1">Cell membrane</location>
        <topology evidence="1">Multi-pass membrane protein</topology>
    </subcellularLocation>
</comment>
<sequence>MTEEPLTAGGRLTELAALFLRLGILGFGGPAAHIAMMRDEVVRRRRWMTDQAFLDLVGATNLIPGPNSTEMAIHIGYARAGWRGVLVAGTCFIIPAMVIVMAFAWAYATYGTVPEAVSLLYGIKPVIIAVVAQALWALGRTAIRGWRSAAVGVAILALFLAGVHELVLLAAGGLAVMLMVNTRHLRGSAAGFAPTALWTSAAAIAAPAPFALSTLTLVFLKIGAVLYGSGYVLLAFLRADFVLRLGWLSDRQLLDAIAVGQFTPGPVFTTATFIGYLLGGVRGAVAATVAIFFPAFVFVAVSHPFIPRLRRSPWANALLDGINVASLALMAGVTWQLGRVAVTDVTTAALALASVVLLVRTPVNSAWLVATGAAIGLARLWLR</sequence>
<dbReference type="PIRSF" id="PIRSF004810">
    <property type="entry name" value="ChrA"/>
    <property type="match status" value="1"/>
</dbReference>
<name>A0A537LJU3_9BACT</name>
<feature type="transmembrane region" description="Helical" evidence="7">
    <location>
        <begin position="150"/>
        <end position="180"/>
    </location>
</feature>
<evidence type="ECO:0000256" key="5">
    <source>
        <dbReference type="ARBA" id="ARBA00022989"/>
    </source>
</evidence>
<dbReference type="AlphaFoldDB" id="A0A537LJU3"/>
<evidence type="ECO:0000313" key="9">
    <source>
        <dbReference type="Proteomes" id="UP000318661"/>
    </source>
</evidence>
<dbReference type="GO" id="GO:0015109">
    <property type="term" value="F:chromate transmembrane transporter activity"/>
    <property type="evidence" value="ECO:0007669"/>
    <property type="project" value="InterPro"/>
</dbReference>
<proteinExistence type="inferred from homology"/>
<dbReference type="NCBIfam" id="TIGR00937">
    <property type="entry name" value="2A51"/>
    <property type="match status" value="1"/>
</dbReference>
<evidence type="ECO:0000256" key="4">
    <source>
        <dbReference type="ARBA" id="ARBA00022692"/>
    </source>
</evidence>
<feature type="transmembrane region" description="Helical" evidence="7">
    <location>
        <begin position="285"/>
        <end position="306"/>
    </location>
</feature>
<keyword evidence="5 7" id="KW-1133">Transmembrane helix</keyword>
<evidence type="ECO:0000256" key="6">
    <source>
        <dbReference type="ARBA" id="ARBA00023136"/>
    </source>
</evidence>
<gene>
    <name evidence="8" type="primary">chrA</name>
    <name evidence="8" type="ORF">E6G99_04745</name>
</gene>
<evidence type="ECO:0000256" key="1">
    <source>
        <dbReference type="ARBA" id="ARBA00004651"/>
    </source>
</evidence>
<protein>
    <submittedName>
        <fullName evidence="8">Chromate efflux transporter</fullName>
    </submittedName>
</protein>
<feature type="transmembrane region" description="Helical" evidence="7">
    <location>
        <begin position="257"/>
        <end position="278"/>
    </location>
</feature>
<evidence type="ECO:0000256" key="3">
    <source>
        <dbReference type="ARBA" id="ARBA00022475"/>
    </source>
</evidence>
<feature type="transmembrane region" description="Helical" evidence="7">
    <location>
        <begin position="192"/>
        <end position="211"/>
    </location>
</feature>
<keyword evidence="3" id="KW-1003">Cell membrane</keyword>
<feature type="transmembrane region" description="Helical" evidence="7">
    <location>
        <begin position="85"/>
        <end position="107"/>
    </location>
</feature>